<proteinExistence type="predicted"/>
<evidence type="ECO:0000313" key="2">
    <source>
        <dbReference type="EMBL" id="TRL27041.1"/>
    </source>
</evidence>
<gene>
    <name evidence="2" type="ORF">FM996_19130</name>
</gene>
<accession>A0A549SDZ4</accession>
<organism evidence="2 3">
    <name type="scientific">Methylosinus sporium</name>
    <dbReference type="NCBI Taxonomy" id="428"/>
    <lineage>
        <taxon>Bacteria</taxon>
        <taxon>Pseudomonadati</taxon>
        <taxon>Pseudomonadota</taxon>
        <taxon>Alphaproteobacteria</taxon>
        <taxon>Hyphomicrobiales</taxon>
        <taxon>Methylocystaceae</taxon>
        <taxon>Methylosinus</taxon>
    </lineage>
</organism>
<reference evidence="2 3" key="1">
    <citation type="submission" date="2019-07" db="EMBL/GenBank/DDBJ databases">
        <title>Ln-dependent methylotrophs.</title>
        <authorList>
            <person name="Tani A."/>
        </authorList>
    </citation>
    <scope>NUCLEOTIDE SEQUENCE [LARGE SCALE GENOMIC DNA]</scope>
    <source>
        <strain evidence="2 3">SM89A</strain>
    </source>
</reference>
<keyword evidence="1" id="KW-0175">Coiled coil</keyword>
<dbReference type="RefSeq" id="WP_142864347.1">
    <property type="nucleotide sequence ID" value="NZ_VJMF01000092.1"/>
</dbReference>
<name>A0A549SDZ4_METSR</name>
<evidence type="ECO:0000256" key="1">
    <source>
        <dbReference type="SAM" id="Coils"/>
    </source>
</evidence>
<comment type="caution">
    <text evidence="2">The sequence shown here is derived from an EMBL/GenBank/DDBJ whole genome shotgun (WGS) entry which is preliminary data.</text>
</comment>
<dbReference type="AlphaFoldDB" id="A0A549SDZ4"/>
<dbReference type="Proteomes" id="UP000316781">
    <property type="component" value="Unassembled WGS sequence"/>
</dbReference>
<sequence>MSATEIISALRDKRSELADAIAQLERQVDRQRADLGHIDATIRLFDPSIEDEETRSTAPRAHNNWFRPGECRRRIYDVLREVTEAMTTRDVVAGVMKAKGLREDDARTRELVHKTVLCSLNRARDTIERSEAAGITMWRVI</sequence>
<protein>
    <submittedName>
        <fullName evidence="2">Uncharacterized protein</fullName>
    </submittedName>
</protein>
<evidence type="ECO:0000313" key="3">
    <source>
        <dbReference type="Proteomes" id="UP000316781"/>
    </source>
</evidence>
<feature type="coiled-coil region" evidence="1">
    <location>
        <begin position="7"/>
        <end position="34"/>
    </location>
</feature>
<dbReference type="EMBL" id="VJMF01000092">
    <property type="protein sequence ID" value="TRL27041.1"/>
    <property type="molecule type" value="Genomic_DNA"/>
</dbReference>